<accession>A0A1I2B701</accession>
<dbReference type="RefSeq" id="WP_046228759.1">
    <property type="nucleotide sequence ID" value="NZ_FONN01000003.1"/>
</dbReference>
<name>A0A1I2B701_9BACL</name>
<proteinExistence type="predicted"/>
<keyword evidence="2" id="KW-1185">Reference proteome</keyword>
<dbReference type="Proteomes" id="UP000183410">
    <property type="component" value="Unassembled WGS sequence"/>
</dbReference>
<protein>
    <submittedName>
        <fullName evidence="1">Uncharacterized protein</fullName>
    </submittedName>
</protein>
<dbReference type="OrthoDB" id="2589144at2"/>
<sequence>MVDEFEFFRKVQLYYRQVRFHVRLSYTIFHKKEKLLLAHGILHCRVEPHSQLVEYRISLESEVASRPYSEKASILFSTIYEEIPQQSIKLTDVPAYQLRYSVPIVYDWQAFIIEGMSTALSKSVLQPVFDKYRFMDKHGQEIDAKLKVAAVMVDWYNENIKS</sequence>
<reference evidence="2" key="1">
    <citation type="submission" date="2016-10" db="EMBL/GenBank/DDBJ databases">
        <authorList>
            <person name="Varghese N."/>
            <person name="Submissions S."/>
        </authorList>
    </citation>
    <scope>NUCLEOTIDE SEQUENCE [LARGE SCALE GENOMIC DNA]</scope>
    <source>
        <strain evidence="2">CGMCC 1.10223</strain>
    </source>
</reference>
<evidence type="ECO:0000313" key="2">
    <source>
        <dbReference type="Proteomes" id="UP000183410"/>
    </source>
</evidence>
<organism evidence="1 2">
    <name type="scientific">Paenibacillus algorifonticola</name>
    <dbReference type="NCBI Taxonomy" id="684063"/>
    <lineage>
        <taxon>Bacteria</taxon>
        <taxon>Bacillati</taxon>
        <taxon>Bacillota</taxon>
        <taxon>Bacilli</taxon>
        <taxon>Bacillales</taxon>
        <taxon>Paenibacillaceae</taxon>
        <taxon>Paenibacillus</taxon>
    </lineage>
</organism>
<evidence type="ECO:0000313" key="1">
    <source>
        <dbReference type="EMBL" id="SFE51083.1"/>
    </source>
</evidence>
<gene>
    <name evidence="1" type="ORF">SAMN04487969_103142</name>
</gene>
<dbReference type="AlphaFoldDB" id="A0A1I2B701"/>
<dbReference type="EMBL" id="FONN01000003">
    <property type="protein sequence ID" value="SFE51083.1"/>
    <property type="molecule type" value="Genomic_DNA"/>
</dbReference>